<dbReference type="Proteomes" id="UP001558652">
    <property type="component" value="Unassembled WGS sequence"/>
</dbReference>
<evidence type="ECO:0000256" key="6">
    <source>
        <dbReference type="ARBA" id="ARBA00022927"/>
    </source>
</evidence>
<evidence type="ECO:0000256" key="7">
    <source>
        <dbReference type="ARBA" id="ARBA00022989"/>
    </source>
</evidence>
<evidence type="ECO:0000256" key="1">
    <source>
        <dbReference type="ARBA" id="ARBA00004141"/>
    </source>
</evidence>
<protein>
    <recommendedName>
        <fullName evidence="9">Oligopeptide transporter 1</fullName>
    </recommendedName>
</protein>
<dbReference type="PROSITE" id="PS01022">
    <property type="entry name" value="PTR2_1"/>
    <property type="match status" value="1"/>
</dbReference>
<accession>A0ABD0YHQ4</accession>
<reference evidence="11 12" key="1">
    <citation type="submission" date="2024-07" db="EMBL/GenBank/DDBJ databases">
        <title>Chromosome-level genome assembly of the water stick insect Ranatra chinensis (Heteroptera: Nepidae).</title>
        <authorList>
            <person name="Liu X."/>
        </authorList>
    </citation>
    <scope>NUCLEOTIDE SEQUENCE [LARGE SCALE GENOMIC DNA]</scope>
    <source>
        <strain evidence="11">Cailab_2021Rc</strain>
        <tissue evidence="11">Muscle</tissue>
    </source>
</reference>
<feature type="transmembrane region" description="Helical" evidence="10">
    <location>
        <begin position="157"/>
        <end position="175"/>
    </location>
</feature>
<dbReference type="FunFam" id="1.20.1250.20:FF:000049">
    <property type="entry name" value="Solute carrier family 15 member 2"/>
    <property type="match status" value="1"/>
</dbReference>
<feature type="transmembrane region" description="Helical" evidence="10">
    <location>
        <begin position="283"/>
        <end position="304"/>
    </location>
</feature>
<dbReference type="PANTHER" id="PTHR11654">
    <property type="entry name" value="OLIGOPEPTIDE TRANSPORTER-RELATED"/>
    <property type="match status" value="1"/>
</dbReference>
<dbReference type="GO" id="GO:0016020">
    <property type="term" value="C:membrane"/>
    <property type="evidence" value="ECO:0007669"/>
    <property type="project" value="UniProtKB-SubCell"/>
</dbReference>
<evidence type="ECO:0000313" key="12">
    <source>
        <dbReference type="Proteomes" id="UP001558652"/>
    </source>
</evidence>
<dbReference type="InterPro" id="IPR000109">
    <property type="entry name" value="POT_fam"/>
</dbReference>
<feature type="transmembrane region" description="Helical" evidence="10">
    <location>
        <begin position="22"/>
        <end position="41"/>
    </location>
</feature>
<evidence type="ECO:0000256" key="5">
    <source>
        <dbReference type="ARBA" id="ARBA00022856"/>
    </source>
</evidence>
<proteinExistence type="inferred from homology"/>
<dbReference type="InterPro" id="IPR018456">
    <property type="entry name" value="PTR2_symporter_CS"/>
</dbReference>
<dbReference type="EMBL" id="JBFDAA010000007">
    <property type="protein sequence ID" value="KAL1130830.1"/>
    <property type="molecule type" value="Genomic_DNA"/>
</dbReference>
<comment type="similarity">
    <text evidence="2">Belongs to the major facilitator superfamily. Proton-dependent oligopeptide transporter (POT/PTR) (TC 2.A.17) family.</text>
</comment>
<evidence type="ECO:0000256" key="4">
    <source>
        <dbReference type="ARBA" id="ARBA00022692"/>
    </source>
</evidence>
<feature type="transmembrane region" description="Helical" evidence="10">
    <location>
        <begin position="120"/>
        <end position="142"/>
    </location>
</feature>
<keyword evidence="4 10" id="KW-0812">Transmembrane</keyword>
<keyword evidence="7 10" id="KW-1133">Transmembrane helix</keyword>
<dbReference type="Pfam" id="PF00854">
    <property type="entry name" value="PTR2"/>
    <property type="match status" value="1"/>
</dbReference>
<feature type="transmembrane region" description="Helical" evidence="10">
    <location>
        <begin position="234"/>
        <end position="252"/>
    </location>
</feature>
<comment type="caution">
    <text evidence="11">The sequence shown here is derived from an EMBL/GenBank/DDBJ whole genome shotgun (WGS) entry which is preliminary data.</text>
</comment>
<evidence type="ECO:0000256" key="10">
    <source>
        <dbReference type="SAM" id="Phobius"/>
    </source>
</evidence>
<feature type="transmembrane region" description="Helical" evidence="10">
    <location>
        <begin position="53"/>
        <end position="74"/>
    </location>
</feature>
<keyword evidence="8 10" id="KW-0472">Membrane</keyword>
<keyword evidence="5" id="KW-0571">Peptide transport</keyword>
<sequence length="422" mass="47076">MRTILALYLHKSLGFSEDMSTVVYHVFVMLCYFTPLLGGIIADSWLGKYRTIFYVSCIYAVGNIVLAVGSVSSLNISHKAMSLVGLFLIAAGTGGIKPCVSSFGGDQFVMPEQERQLQGFFSVFYFTINAGSVLSCFFTPMLREQVSCLGQETCDPLAFGVPAVLMVISIMFFVGGRRMYKMKDPEGNIMSLVCKCIGHAISRKISRKKGEGREHWLDYADDIYPKRLIEETKIFINLAILFSPTIVFWALYEQQGSRWTFQASHMDGNLGGYYLDPDQIQTLNPVLVLIFIPIFDKGFYPLLAKLRIIRTPLQKLSWGGLLGALAFLVSGLVELKIQPSYPVLAGSGEAHLRVYNTLQCDIGLNYMNNDGVVNQLGMLERLALPVVGNTTVQLKMTGRDYCKTYKAVETSFVLQEMEVSQF</sequence>
<keyword evidence="12" id="KW-1185">Reference proteome</keyword>
<evidence type="ECO:0000313" key="11">
    <source>
        <dbReference type="EMBL" id="KAL1130830.1"/>
    </source>
</evidence>
<dbReference type="GO" id="GO:0015833">
    <property type="term" value="P:peptide transport"/>
    <property type="evidence" value="ECO:0007669"/>
    <property type="project" value="UniProtKB-KW"/>
</dbReference>
<dbReference type="Gene3D" id="1.20.1250.20">
    <property type="entry name" value="MFS general substrate transporter like domains"/>
    <property type="match status" value="1"/>
</dbReference>
<name>A0ABD0YHQ4_9HEMI</name>
<organism evidence="11 12">
    <name type="scientific">Ranatra chinensis</name>
    <dbReference type="NCBI Taxonomy" id="642074"/>
    <lineage>
        <taxon>Eukaryota</taxon>
        <taxon>Metazoa</taxon>
        <taxon>Ecdysozoa</taxon>
        <taxon>Arthropoda</taxon>
        <taxon>Hexapoda</taxon>
        <taxon>Insecta</taxon>
        <taxon>Pterygota</taxon>
        <taxon>Neoptera</taxon>
        <taxon>Paraneoptera</taxon>
        <taxon>Hemiptera</taxon>
        <taxon>Heteroptera</taxon>
        <taxon>Panheteroptera</taxon>
        <taxon>Nepomorpha</taxon>
        <taxon>Nepidae</taxon>
        <taxon>Ranatrinae</taxon>
        <taxon>Ranatra</taxon>
    </lineage>
</organism>
<dbReference type="InterPro" id="IPR036259">
    <property type="entry name" value="MFS_trans_sf"/>
</dbReference>
<evidence type="ECO:0000256" key="3">
    <source>
        <dbReference type="ARBA" id="ARBA00022448"/>
    </source>
</evidence>
<keyword evidence="3" id="KW-0813">Transport</keyword>
<keyword evidence="6" id="KW-0653">Protein transport</keyword>
<dbReference type="AlphaFoldDB" id="A0ABD0YHQ4"/>
<evidence type="ECO:0000256" key="8">
    <source>
        <dbReference type="ARBA" id="ARBA00023136"/>
    </source>
</evidence>
<dbReference type="GO" id="GO:0015031">
    <property type="term" value="P:protein transport"/>
    <property type="evidence" value="ECO:0007669"/>
    <property type="project" value="UniProtKB-KW"/>
</dbReference>
<dbReference type="SUPFAM" id="SSF103473">
    <property type="entry name" value="MFS general substrate transporter"/>
    <property type="match status" value="1"/>
</dbReference>
<evidence type="ECO:0000256" key="2">
    <source>
        <dbReference type="ARBA" id="ARBA00005982"/>
    </source>
</evidence>
<gene>
    <name evidence="11" type="ORF">AAG570_012071</name>
</gene>
<evidence type="ECO:0000256" key="9">
    <source>
        <dbReference type="ARBA" id="ARBA00078114"/>
    </source>
</evidence>
<feature type="transmembrane region" description="Helical" evidence="10">
    <location>
        <begin position="316"/>
        <end position="333"/>
    </location>
</feature>
<comment type="subcellular location">
    <subcellularLocation>
        <location evidence="1">Membrane</location>
        <topology evidence="1">Multi-pass membrane protein</topology>
    </subcellularLocation>
</comment>